<dbReference type="Proteomes" id="UP000681722">
    <property type="component" value="Unassembled WGS sequence"/>
</dbReference>
<keyword evidence="1" id="KW-0472">Membrane</keyword>
<dbReference type="Proteomes" id="UP000682733">
    <property type="component" value="Unassembled WGS sequence"/>
</dbReference>
<keyword evidence="1" id="KW-0812">Transmembrane</keyword>
<evidence type="ECO:0000313" key="6">
    <source>
        <dbReference type="Proteomes" id="UP000663829"/>
    </source>
</evidence>
<dbReference type="EMBL" id="CAJOBA010007256">
    <property type="protein sequence ID" value="CAF3797051.1"/>
    <property type="molecule type" value="Genomic_DNA"/>
</dbReference>
<evidence type="ECO:0000313" key="2">
    <source>
        <dbReference type="EMBL" id="CAF1028676.1"/>
    </source>
</evidence>
<protein>
    <submittedName>
        <fullName evidence="3">Uncharacterized protein</fullName>
    </submittedName>
</protein>
<evidence type="ECO:0000313" key="3">
    <source>
        <dbReference type="EMBL" id="CAF1479601.1"/>
    </source>
</evidence>
<name>A0A815RP09_9BILA</name>
<evidence type="ECO:0000313" key="5">
    <source>
        <dbReference type="EMBL" id="CAF4345010.1"/>
    </source>
</evidence>
<feature type="transmembrane region" description="Helical" evidence="1">
    <location>
        <begin position="39"/>
        <end position="60"/>
    </location>
</feature>
<evidence type="ECO:0000313" key="4">
    <source>
        <dbReference type="EMBL" id="CAF3797051.1"/>
    </source>
</evidence>
<dbReference type="EMBL" id="CAJOBC010086515">
    <property type="protein sequence ID" value="CAF4345010.1"/>
    <property type="molecule type" value="Genomic_DNA"/>
</dbReference>
<reference evidence="3" key="1">
    <citation type="submission" date="2021-02" db="EMBL/GenBank/DDBJ databases">
        <authorList>
            <person name="Nowell W R."/>
        </authorList>
    </citation>
    <scope>NUCLEOTIDE SEQUENCE</scope>
</reference>
<sequence length="79" mass="8620">MTKPVVTRIFNSTRAQRYHHNLESLPEIKSVSLLTLPKVLTAVGLFAAVVTVVVVPTVVLRKGSNKSDTLTDITPGYTE</sequence>
<accession>A0A815RP09</accession>
<keyword evidence="6" id="KW-1185">Reference proteome</keyword>
<evidence type="ECO:0000256" key="1">
    <source>
        <dbReference type="SAM" id="Phobius"/>
    </source>
</evidence>
<organism evidence="3 6">
    <name type="scientific">Didymodactylos carnosus</name>
    <dbReference type="NCBI Taxonomy" id="1234261"/>
    <lineage>
        <taxon>Eukaryota</taxon>
        <taxon>Metazoa</taxon>
        <taxon>Spiralia</taxon>
        <taxon>Gnathifera</taxon>
        <taxon>Rotifera</taxon>
        <taxon>Eurotatoria</taxon>
        <taxon>Bdelloidea</taxon>
        <taxon>Philodinida</taxon>
        <taxon>Philodinidae</taxon>
        <taxon>Didymodactylos</taxon>
    </lineage>
</organism>
<dbReference type="Proteomes" id="UP000663829">
    <property type="component" value="Unassembled WGS sequence"/>
</dbReference>
<proteinExistence type="predicted"/>
<gene>
    <name evidence="3" type="ORF">GPM918_LOCUS35783</name>
    <name evidence="2" type="ORF">OVA965_LOCUS15875</name>
    <name evidence="5" type="ORF">SRO942_LOCUS36508</name>
    <name evidence="4" type="ORF">TMI583_LOCUS15884</name>
</gene>
<dbReference type="EMBL" id="CAJNOK010007245">
    <property type="protein sequence ID" value="CAF1028676.1"/>
    <property type="molecule type" value="Genomic_DNA"/>
</dbReference>
<dbReference type="Proteomes" id="UP000677228">
    <property type="component" value="Unassembled WGS sequence"/>
</dbReference>
<dbReference type="EMBL" id="CAJNOQ010021037">
    <property type="protein sequence ID" value="CAF1479601.1"/>
    <property type="molecule type" value="Genomic_DNA"/>
</dbReference>
<comment type="caution">
    <text evidence="3">The sequence shown here is derived from an EMBL/GenBank/DDBJ whole genome shotgun (WGS) entry which is preliminary data.</text>
</comment>
<keyword evidence="1" id="KW-1133">Transmembrane helix</keyword>
<dbReference type="AlphaFoldDB" id="A0A815RP09"/>